<dbReference type="PANTHER" id="PTHR11439">
    <property type="entry name" value="GAG-POL-RELATED RETROTRANSPOSON"/>
    <property type="match status" value="1"/>
</dbReference>
<dbReference type="AlphaFoldDB" id="A0A371H520"/>
<dbReference type="EMBL" id="QJKJ01003555">
    <property type="protein sequence ID" value="RDX97880.1"/>
    <property type="molecule type" value="Genomic_DNA"/>
</dbReference>
<protein>
    <submittedName>
        <fullName evidence="1">Copia protein</fullName>
    </submittedName>
</protein>
<feature type="non-terminal residue" evidence="1">
    <location>
        <position position="1"/>
    </location>
</feature>
<proteinExistence type="predicted"/>
<comment type="caution">
    <text evidence="1">The sequence shown here is derived from an EMBL/GenBank/DDBJ whole genome shotgun (WGS) entry which is preliminary data.</text>
</comment>
<evidence type="ECO:0000313" key="1">
    <source>
        <dbReference type="EMBL" id="RDX97880.1"/>
    </source>
</evidence>
<accession>A0A371H520</accession>
<keyword evidence="2" id="KW-1185">Reference proteome</keyword>
<dbReference type="PANTHER" id="PTHR11439:SF483">
    <property type="entry name" value="PEPTIDE SYNTHASE GLIP-LIKE, PUTATIVE (AFU_ORTHOLOGUE AFUA_3G12920)-RELATED"/>
    <property type="match status" value="1"/>
</dbReference>
<dbReference type="OrthoDB" id="1406589at2759"/>
<reference evidence="1" key="1">
    <citation type="submission" date="2018-05" db="EMBL/GenBank/DDBJ databases">
        <title>Draft genome of Mucuna pruriens seed.</title>
        <authorList>
            <person name="Nnadi N.E."/>
            <person name="Vos R."/>
            <person name="Hasami M.H."/>
            <person name="Devisetty U.K."/>
            <person name="Aguiy J.C."/>
        </authorList>
    </citation>
    <scope>NUCLEOTIDE SEQUENCE [LARGE SCALE GENOMIC DNA]</scope>
    <source>
        <strain evidence="1">JCA_2017</strain>
    </source>
</reference>
<name>A0A371H520_MUCPR</name>
<gene>
    <name evidence="1" type="primary">GIP</name>
    <name evidence="1" type="ORF">CR513_19303</name>
</gene>
<dbReference type="Proteomes" id="UP000257109">
    <property type="component" value="Unassembled WGS sequence"/>
</dbReference>
<sequence>MINEFEMSDLGLLSYFLGIEFEMTRYEMEHQQRLDSLKKETVEEQVDPTHYRRIVGCMRYLCNTRPYLNFSMGLVNRFMQEAKQSHLLAIKRILRDIDFEILFPKKEVVVEPELVGYSDSDWCGDKKDRKSTARYIFFHEGEALHIWLSYDINFFVTFVLIGHKKLQEGVFVMNGRVEGIDKKDELWYTVSMQQSCA</sequence>
<evidence type="ECO:0000313" key="2">
    <source>
        <dbReference type="Proteomes" id="UP000257109"/>
    </source>
</evidence>
<dbReference type="STRING" id="157652.A0A371H520"/>
<organism evidence="1 2">
    <name type="scientific">Mucuna pruriens</name>
    <name type="common">Velvet bean</name>
    <name type="synonym">Dolichos pruriens</name>
    <dbReference type="NCBI Taxonomy" id="157652"/>
    <lineage>
        <taxon>Eukaryota</taxon>
        <taxon>Viridiplantae</taxon>
        <taxon>Streptophyta</taxon>
        <taxon>Embryophyta</taxon>
        <taxon>Tracheophyta</taxon>
        <taxon>Spermatophyta</taxon>
        <taxon>Magnoliopsida</taxon>
        <taxon>eudicotyledons</taxon>
        <taxon>Gunneridae</taxon>
        <taxon>Pentapetalae</taxon>
        <taxon>rosids</taxon>
        <taxon>fabids</taxon>
        <taxon>Fabales</taxon>
        <taxon>Fabaceae</taxon>
        <taxon>Papilionoideae</taxon>
        <taxon>50 kb inversion clade</taxon>
        <taxon>NPAAA clade</taxon>
        <taxon>indigoferoid/millettioid clade</taxon>
        <taxon>Phaseoleae</taxon>
        <taxon>Mucuna</taxon>
    </lineage>
</organism>